<protein>
    <recommendedName>
        <fullName evidence="4">Phytanoyl-CoA dioxygenase</fullName>
    </recommendedName>
</protein>
<dbReference type="GO" id="GO:0046872">
    <property type="term" value="F:metal ion binding"/>
    <property type="evidence" value="ECO:0007669"/>
    <property type="project" value="UniProtKB-KW"/>
</dbReference>
<dbReference type="Gene3D" id="2.60.120.620">
    <property type="entry name" value="q2cbj1_9rhob like domain"/>
    <property type="match status" value="1"/>
</dbReference>
<dbReference type="SUPFAM" id="SSF51197">
    <property type="entry name" value="Clavaminate synthase-like"/>
    <property type="match status" value="1"/>
</dbReference>
<keyword evidence="2" id="KW-0408">Iron</keyword>
<dbReference type="AlphaFoldDB" id="A0A382KKL4"/>
<dbReference type="EMBL" id="UINC01081178">
    <property type="protein sequence ID" value="SVC24779.1"/>
    <property type="molecule type" value="Genomic_DNA"/>
</dbReference>
<name>A0A382KKL4_9ZZZZ</name>
<dbReference type="Pfam" id="PF05721">
    <property type="entry name" value="PhyH"/>
    <property type="match status" value="1"/>
</dbReference>
<dbReference type="PANTHER" id="PTHR20883">
    <property type="entry name" value="PHYTANOYL-COA DIOXYGENASE DOMAIN CONTAINING 1"/>
    <property type="match status" value="1"/>
</dbReference>
<evidence type="ECO:0000313" key="3">
    <source>
        <dbReference type="EMBL" id="SVC24779.1"/>
    </source>
</evidence>
<proteinExistence type="predicted"/>
<reference evidence="3" key="1">
    <citation type="submission" date="2018-05" db="EMBL/GenBank/DDBJ databases">
        <authorList>
            <person name="Lanie J.A."/>
            <person name="Ng W.-L."/>
            <person name="Kazmierczak K.M."/>
            <person name="Andrzejewski T.M."/>
            <person name="Davidsen T.M."/>
            <person name="Wayne K.J."/>
            <person name="Tettelin H."/>
            <person name="Glass J.I."/>
            <person name="Rusch D."/>
            <person name="Podicherti R."/>
            <person name="Tsui H.-C.T."/>
            <person name="Winkler M.E."/>
        </authorList>
    </citation>
    <scope>NUCLEOTIDE SEQUENCE</scope>
</reference>
<dbReference type="PANTHER" id="PTHR20883:SF15">
    <property type="entry name" value="PHYTANOYL-COA DIOXYGENASE DOMAIN-CONTAINING PROTEIN 1"/>
    <property type="match status" value="1"/>
</dbReference>
<evidence type="ECO:0000256" key="1">
    <source>
        <dbReference type="ARBA" id="ARBA00022723"/>
    </source>
</evidence>
<sequence length="285" mass="30834">MPPALTKLSADGSLASALEAFDTDGGMVVEGMVDGGVIDELLRATTTFAKGVQPGVANQGMGEAGKFFVGANTVRFSSLGRITPAYFDLLDNEVYAALADAVLLPNCGSYWVNTAQAMFIGPGEPAQVLHRDADNWFQHVEPTWPDTPEVTISAMIALEEVTEELGATRAVPGSHRWPELEVYDFEAESVPAELAPGDAFVYSGKILHGGGANLTVDRWRRALHLSFVVGWLTPEEANALDYAPGELDDRSPRVQRLLGHRSYDPRPHIGGGLWLRHVRPIEDQA</sequence>
<gene>
    <name evidence="3" type="ORF">METZ01_LOCUS277633</name>
</gene>
<accession>A0A382KKL4</accession>
<organism evidence="3">
    <name type="scientific">marine metagenome</name>
    <dbReference type="NCBI Taxonomy" id="408172"/>
    <lineage>
        <taxon>unclassified sequences</taxon>
        <taxon>metagenomes</taxon>
        <taxon>ecological metagenomes</taxon>
    </lineage>
</organism>
<dbReference type="InterPro" id="IPR008775">
    <property type="entry name" value="Phytyl_CoA_dOase-like"/>
</dbReference>
<evidence type="ECO:0000256" key="2">
    <source>
        <dbReference type="ARBA" id="ARBA00023004"/>
    </source>
</evidence>
<evidence type="ECO:0008006" key="4">
    <source>
        <dbReference type="Google" id="ProtNLM"/>
    </source>
</evidence>
<keyword evidence="1" id="KW-0479">Metal-binding</keyword>